<keyword evidence="5 6" id="KW-0067">ATP-binding</keyword>
<comment type="catalytic activity">
    <reaction evidence="1 6">
        <text>2 ATP = 3',3'-c-di-AMP + 2 diphosphate</text>
        <dbReference type="Rhea" id="RHEA:35655"/>
        <dbReference type="ChEBI" id="CHEBI:30616"/>
        <dbReference type="ChEBI" id="CHEBI:33019"/>
        <dbReference type="ChEBI" id="CHEBI:71500"/>
        <dbReference type="EC" id="2.7.7.85"/>
    </reaction>
</comment>
<dbReference type="InterPro" id="IPR034701">
    <property type="entry name" value="CdaA"/>
</dbReference>
<dbReference type="EMBL" id="JACNJH010000104">
    <property type="protein sequence ID" value="MBC8360755.1"/>
    <property type="molecule type" value="Genomic_DNA"/>
</dbReference>
<dbReference type="Pfam" id="PF02457">
    <property type="entry name" value="DAC"/>
    <property type="match status" value="1"/>
</dbReference>
<comment type="caution">
    <text evidence="8">The sequence shown here is derived from an EMBL/GenBank/DDBJ whole genome shotgun (WGS) entry which is preliminary data.</text>
</comment>
<dbReference type="Gene3D" id="2.170.120.30">
    <property type="match status" value="1"/>
</dbReference>
<keyword evidence="6" id="KW-0472">Membrane</keyword>
<accession>A0A8J6TGK5</accession>
<evidence type="ECO:0000256" key="3">
    <source>
        <dbReference type="ARBA" id="ARBA00022695"/>
    </source>
</evidence>
<protein>
    <recommendedName>
        <fullName evidence="6">Diadenylate cyclase</fullName>
        <shortName evidence="6">DAC</shortName>
        <ecNumber evidence="6">2.7.7.85</ecNumber>
    </recommendedName>
    <alternativeName>
        <fullName evidence="6">Cyclic-di-AMP synthase</fullName>
        <shortName evidence="6">c-di-AMP synthase</shortName>
    </alternativeName>
</protein>
<dbReference type="GO" id="GO:0004016">
    <property type="term" value="F:adenylate cyclase activity"/>
    <property type="evidence" value="ECO:0007669"/>
    <property type="project" value="UniProtKB-UniRule"/>
</dbReference>
<dbReference type="HAMAP" id="MF_01499">
    <property type="entry name" value="DacA"/>
    <property type="match status" value="1"/>
</dbReference>
<dbReference type="PANTHER" id="PTHR34185">
    <property type="entry name" value="DIADENYLATE CYCLASE"/>
    <property type="match status" value="1"/>
</dbReference>
<dbReference type="Proteomes" id="UP000603434">
    <property type="component" value="Unassembled WGS sequence"/>
</dbReference>
<reference evidence="8 9" key="1">
    <citation type="submission" date="2020-08" db="EMBL/GenBank/DDBJ databases">
        <title>Bridging the membrane lipid divide: bacteria of the FCB group superphylum have the potential to synthesize archaeal ether lipids.</title>
        <authorList>
            <person name="Villanueva L."/>
            <person name="Von Meijenfeldt F.A.B."/>
            <person name="Westbye A.B."/>
            <person name="Yadav S."/>
            <person name="Hopmans E.C."/>
            <person name="Dutilh B.E."/>
            <person name="Sinninghe Damste J.S."/>
        </authorList>
    </citation>
    <scope>NUCLEOTIDE SEQUENCE [LARGE SCALE GENOMIC DNA]</scope>
    <source>
        <strain evidence="8">NIOZ-UU30</strain>
    </source>
</reference>
<dbReference type="PANTHER" id="PTHR34185:SF1">
    <property type="entry name" value="DIADENYLATE CYCLASE"/>
    <property type="match status" value="1"/>
</dbReference>
<name>A0A8J6TGK5_9BACT</name>
<keyword evidence="6" id="KW-1133">Transmembrane helix</keyword>
<feature type="transmembrane region" description="Helical" evidence="6">
    <location>
        <begin position="15"/>
        <end position="34"/>
    </location>
</feature>
<dbReference type="EC" id="2.7.7.85" evidence="6"/>
<feature type="domain" description="DAC" evidence="7">
    <location>
        <begin position="87"/>
        <end position="244"/>
    </location>
</feature>
<evidence type="ECO:0000256" key="4">
    <source>
        <dbReference type="ARBA" id="ARBA00022741"/>
    </source>
</evidence>
<keyword evidence="3 6" id="KW-0548">Nucleotidyltransferase</keyword>
<evidence type="ECO:0000256" key="2">
    <source>
        <dbReference type="ARBA" id="ARBA00022679"/>
    </source>
</evidence>
<evidence type="ECO:0000256" key="1">
    <source>
        <dbReference type="ARBA" id="ARBA00000877"/>
    </source>
</evidence>
<dbReference type="GO" id="GO:0006171">
    <property type="term" value="P:cAMP biosynthetic process"/>
    <property type="evidence" value="ECO:0007669"/>
    <property type="project" value="InterPro"/>
</dbReference>
<dbReference type="SUPFAM" id="SSF143597">
    <property type="entry name" value="YojJ-like"/>
    <property type="match status" value="1"/>
</dbReference>
<dbReference type="GO" id="GO:0005524">
    <property type="term" value="F:ATP binding"/>
    <property type="evidence" value="ECO:0007669"/>
    <property type="project" value="UniProtKB-UniRule"/>
</dbReference>
<sequence length="482" mass="53400">MDKLLLLTKVLKEMLSWKAVLDIFLIATLIFLIYRTFRTLGTWRVLLGILTAVTVFLIANLLELEGINWIYSNLSQVAVLGIIVIFQPEIRKVFERAVSLRRNEAGERRSDFSGLISDAVFALTQQKRGAIIVCPGKEPVRQWLAGGFALDAEPSLPLIMSIFDPNSPGHDGALIIENGRFVQFGVRLPISKTNRLSSEFGTRHHAAMGLSEVTDALVVAVSEEKGSVTTFLRGRLKTAGDKNELCSTIESHWQKTSSFIAMTSFKRYKWKLLPEICLSAVLALLFWATLATSYARIFERSVVVPVEYTAIPQNLVMVGNKPTEVKLRVAGPKPDLDAFGASQASVKINLSDAMAGRQTLAVNEESIKLPKKVRILDMEPASLSILLEEILQKELIVNAQLVGRLPQGLEVVSVDVSPKKVKALYPAGMGKKGEISLMTTPIYLEGIKEDTMLFCKIIGSYDIQPADKRWPDVQVHIKVGRK</sequence>
<dbReference type="InterPro" id="IPR003390">
    <property type="entry name" value="DNA_integrity_scan_DisA_N"/>
</dbReference>
<keyword evidence="6" id="KW-1003">Cell membrane</keyword>
<evidence type="ECO:0000313" key="8">
    <source>
        <dbReference type="EMBL" id="MBC8360755.1"/>
    </source>
</evidence>
<organism evidence="8 9">
    <name type="scientific">Candidatus Desulfatibia profunda</name>
    <dbReference type="NCBI Taxonomy" id="2841695"/>
    <lineage>
        <taxon>Bacteria</taxon>
        <taxon>Pseudomonadati</taxon>
        <taxon>Thermodesulfobacteriota</taxon>
        <taxon>Desulfobacteria</taxon>
        <taxon>Desulfobacterales</taxon>
        <taxon>Desulfobacterales incertae sedis</taxon>
        <taxon>Candidatus Desulfatibia</taxon>
    </lineage>
</organism>
<dbReference type="Gene3D" id="3.40.1700.10">
    <property type="entry name" value="DNA integrity scanning protein, DisA, N-terminal domain"/>
    <property type="match status" value="1"/>
</dbReference>
<dbReference type="AlphaFoldDB" id="A0A8J6TGK5"/>
<keyword evidence="2 6" id="KW-0808">Transferase</keyword>
<comment type="function">
    <text evidence="6">Catalyzes the condensation of 2 ATP molecules into cyclic di-AMP (c-di-AMP), a second messenger used to regulate differing processes in different bacteria.</text>
</comment>
<dbReference type="InterPro" id="IPR036888">
    <property type="entry name" value="DNA_integrity_DisA_N_sf"/>
</dbReference>
<comment type="similarity">
    <text evidence="6">Belongs to the adenylate cyclase family. DacA/CdaA subfamily.</text>
</comment>
<evidence type="ECO:0000313" key="9">
    <source>
        <dbReference type="Proteomes" id="UP000603434"/>
    </source>
</evidence>
<dbReference type="InterPro" id="IPR050338">
    <property type="entry name" value="DisA"/>
</dbReference>
<dbReference type="GO" id="GO:0106408">
    <property type="term" value="F:diadenylate cyclase activity"/>
    <property type="evidence" value="ECO:0007669"/>
    <property type="project" value="UniProtKB-EC"/>
</dbReference>
<evidence type="ECO:0000256" key="6">
    <source>
        <dbReference type="HAMAP-Rule" id="MF_01499"/>
    </source>
</evidence>
<feature type="transmembrane region" description="Helical" evidence="6">
    <location>
        <begin position="272"/>
        <end position="290"/>
    </location>
</feature>
<dbReference type="Pfam" id="PF19293">
    <property type="entry name" value="CdaA_N"/>
    <property type="match status" value="1"/>
</dbReference>
<comment type="subunit">
    <text evidence="6">Probably a homodimer.</text>
</comment>
<keyword evidence="6" id="KW-0812">Transmembrane</keyword>
<dbReference type="Pfam" id="PF07949">
    <property type="entry name" value="YbbR"/>
    <property type="match status" value="1"/>
</dbReference>
<proteinExistence type="inferred from homology"/>
<feature type="transmembrane region" description="Helical" evidence="6">
    <location>
        <begin position="68"/>
        <end position="86"/>
    </location>
</feature>
<evidence type="ECO:0000259" key="7">
    <source>
        <dbReference type="PROSITE" id="PS51794"/>
    </source>
</evidence>
<dbReference type="PROSITE" id="PS51794">
    <property type="entry name" value="DAC"/>
    <property type="match status" value="1"/>
</dbReference>
<dbReference type="InterPro" id="IPR045585">
    <property type="entry name" value="CdaA_N"/>
</dbReference>
<evidence type="ECO:0000256" key="5">
    <source>
        <dbReference type="ARBA" id="ARBA00022840"/>
    </source>
</evidence>
<comment type="caution">
    <text evidence="6">Lacks conserved residue(s) required for the propagation of feature annotation.</text>
</comment>
<gene>
    <name evidence="6" type="primary">dacA</name>
    <name evidence="8" type="ORF">H8E23_05110</name>
</gene>
<dbReference type="InterPro" id="IPR012505">
    <property type="entry name" value="YbbR"/>
</dbReference>
<feature type="transmembrane region" description="Helical" evidence="6">
    <location>
        <begin position="41"/>
        <end position="62"/>
    </location>
</feature>
<keyword evidence="4 6" id="KW-0547">Nucleotide-binding</keyword>